<dbReference type="Proteomes" id="UP001595735">
    <property type="component" value="Unassembled WGS sequence"/>
</dbReference>
<protein>
    <submittedName>
        <fullName evidence="1">Uncharacterized protein</fullName>
    </submittedName>
</protein>
<sequence>MAKVYKGYVDSVRITNRRIDSTEKSREKPFYPRVGMTFCKNGKVFHVRTIPDPKSKAKK</sequence>
<dbReference type="RefSeq" id="WP_290302083.1">
    <property type="nucleotide sequence ID" value="NZ_JAUFQR010000003.1"/>
</dbReference>
<evidence type="ECO:0000313" key="2">
    <source>
        <dbReference type="Proteomes" id="UP001595735"/>
    </source>
</evidence>
<reference evidence="2" key="1">
    <citation type="journal article" date="2019" name="Int. J. Syst. Evol. Microbiol.">
        <title>The Global Catalogue of Microorganisms (GCM) 10K type strain sequencing project: providing services to taxonomists for standard genome sequencing and annotation.</title>
        <authorList>
            <consortium name="The Broad Institute Genomics Platform"/>
            <consortium name="The Broad Institute Genome Sequencing Center for Infectious Disease"/>
            <person name="Wu L."/>
            <person name="Ma J."/>
        </authorList>
    </citation>
    <scope>NUCLEOTIDE SEQUENCE [LARGE SCALE GENOMIC DNA]</scope>
    <source>
        <strain evidence="2">CECT 7798</strain>
    </source>
</reference>
<gene>
    <name evidence="1" type="ORF">ACFONJ_02430</name>
</gene>
<organism evidence="1 2">
    <name type="scientific">Chryseobacterium tructae</name>
    <dbReference type="NCBI Taxonomy" id="1037380"/>
    <lineage>
        <taxon>Bacteria</taxon>
        <taxon>Pseudomonadati</taxon>
        <taxon>Bacteroidota</taxon>
        <taxon>Flavobacteriia</taxon>
        <taxon>Flavobacteriales</taxon>
        <taxon>Weeksellaceae</taxon>
        <taxon>Chryseobacterium group</taxon>
        <taxon>Chryseobacterium</taxon>
    </lineage>
</organism>
<comment type="caution">
    <text evidence="1">The sequence shown here is derived from an EMBL/GenBank/DDBJ whole genome shotgun (WGS) entry which is preliminary data.</text>
</comment>
<proteinExistence type="predicted"/>
<name>A0ABV7XRH8_9FLAO</name>
<keyword evidence="2" id="KW-1185">Reference proteome</keyword>
<dbReference type="EMBL" id="JBHRYO010000001">
    <property type="protein sequence ID" value="MFC3754833.1"/>
    <property type="molecule type" value="Genomic_DNA"/>
</dbReference>
<evidence type="ECO:0000313" key="1">
    <source>
        <dbReference type="EMBL" id="MFC3754833.1"/>
    </source>
</evidence>
<accession>A0ABV7XRH8</accession>